<dbReference type="OrthoDB" id="5086500at2759"/>
<evidence type="ECO:0000313" key="2">
    <source>
        <dbReference type="Proteomes" id="UP000028524"/>
    </source>
</evidence>
<gene>
    <name evidence="1" type="ORF">S40285_10875</name>
</gene>
<organism evidence="1 2">
    <name type="scientific">Stachybotrys chlorohalonatus (strain IBT 40285)</name>
    <dbReference type="NCBI Taxonomy" id="1283841"/>
    <lineage>
        <taxon>Eukaryota</taxon>
        <taxon>Fungi</taxon>
        <taxon>Dikarya</taxon>
        <taxon>Ascomycota</taxon>
        <taxon>Pezizomycotina</taxon>
        <taxon>Sordariomycetes</taxon>
        <taxon>Hypocreomycetidae</taxon>
        <taxon>Hypocreales</taxon>
        <taxon>Stachybotryaceae</taxon>
        <taxon>Stachybotrys</taxon>
    </lineage>
</organism>
<dbReference type="EMBL" id="KL660130">
    <property type="protein sequence ID" value="KFA67611.1"/>
    <property type="molecule type" value="Genomic_DNA"/>
</dbReference>
<proteinExistence type="predicted"/>
<dbReference type="InParanoid" id="A0A084QUH6"/>
<keyword evidence="2" id="KW-1185">Reference proteome</keyword>
<dbReference type="STRING" id="1283841.A0A084QUH6"/>
<accession>A0A084QUH6</accession>
<evidence type="ECO:0000313" key="1">
    <source>
        <dbReference type="EMBL" id="KFA67611.1"/>
    </source>
</evidence>
<reference evidence="1 2" key="1">
    <citation type="journal article" date="2014" name="BMC Genomics">
        <title>Comparative genome sequencing reveals chemotype-specific gene clusters in the toxigenic black mold Stachybotrys.</title>
        <authorList>
            <person name="Semeiks J."/>
            <person name="Borek D."/>
            <person name="Otwinowski Z."/>
            <person name="Grishin N.V."/>
        </authorList>
    </citation>
    <scope>NUCLEOTIDE SEQUENCE [LARGE SCALE GENOMIC DNA]</scope>
    <source>
        <strain evidence="1 2">IBT 40285</strain>
    </source>
</reference>
<name>A0A084QUH6_STAC4</name>
<dbReference type="Proteomes" id="UP000028524">
    <property type="component" value="Unassembled WGS sequence"/>
</dbReference>
<dbReference type="AlphaFoldDB" id="A0A084QUH6"/>
<protein>
    <submittedName>
        <fullName evidence="1">Uncharacterized protein</fullName>
    </submittedName>
</protein>
<dbReference type="HOGENOM" id="CLU_1994093_0_0_1"/>
<sequence>MGDPLSAFATACNILQIIEVGTKVLTKAAGYHNATDGALEEQRNLYGTAQSLKTLNLELEAKLTKPSEALVSPAAQELIAANDRCRQLSAQSLSACSFFGLHHVAHHMSSLLIRLIIKVRSIMMS</sequence>